<evidence type="ECO:0000313" key="2">
    <source>
        <dbReference type="EMBL" id="KAG7286215.1"/>
    </source>
</evidence>
<evidence type="ECO:0000259" key="1">
    <source>
        <dbReference type="PROSITE" id="PS50011"/>
    </source>
</evidence>
<dbReference type="SUPFAM" id="SSF56112">
    <property type="entry name" value="Protein kinase-like (PK-like)"/>
    <property type="match status" value="1"/>
</dbReference>
<dbReference type="GO" id="GO:0005524">
    <property type="term" value="F:ATP binding"/>
    <property type="evidence" value="ECO:0007669"/>
    <property type="project" value="InterPro"/>
</dbReference>
<dbReference type="InterPro" id="IPR038305">
    <property type="entry name" value="HeLo_sf"/>
</dbReference>
<proteinExistence type="predicted"/>
<evidence type="ECO:0000313" key="3">
    <source>
        <dbReference type="Proteomes" id="UP001197093"/>
    </source>
</evidence>
<dbReference type="InterPro" id="IPR000719">
    <property type="entry name" value="Prot_kinase_dom"/>
</dbReference>
<dbReference type="Gene3D" id="1.10.510.10">
    <property type="entry name" value="Transferase(Phosphotransferase) domain 1"/>
    <property type="match status" value="1"/>
</dbReference>
<dbReference type="Gene3D" id="1.20.120.1020">
    <property type="entry name" value="Prion-inhibition and propagation, HeLo domain"/>
    <property type="match status" value="1"/>
</dbReference>
<feature type="domain" description="Protein kinase" evidence="1">
    <location>
        <begin position="260"/>
        <end position="560"/>
    </location>
</feature>
<comment type="caution">
    <text evidence="2">The sequence shown here is derived from an EMBL/GenBank/DDBJ whole genome shotgun (WGS) entry which is preliminary data.</text>
</comment>
<dbReference type="InterPro" id="IPR011009">
    <property type="entry name" value="Kinase-like_dom_sf"/>
</dbReference>
<name>A0AAD4HXA0_9PEZI</name>
<accession>A0AAD4HXA0</accession>
<dbReference type="EMBL" id="JAHCVI010000004">
    <property type="protein sequence ID" value="KAG7286215.1"/>
    <property type="molecule type" value="Genomic_DNA"/>
</dbReference>
<dbReference type="PROSITE" id="PS50011">
    <property type="entry name" value="PROTEIN_KINASE_DOM"/>
    <property type="match status" value="1"/>
</dbReference>
<gene>
    <name evidence="2" type="ORF">NEMBOFW57_008521</name>
</gene>
<dbReference type="PANTHER" id="PTHR37542">
    <property type="entry name" value="HELO DOMAIN-CONTAINING PROTEIN-RELATED"/>
    <property type="match status" value="1"/>
</dbReference>
<sequence>MEVAGLAVGTLSAVETLLNIYKAVSEIVDNVKSFQNDRAAILAKLNAERTITQNLRELLFEAPEPNHGRATLFEALDTPMQHSINLIFIEFVRNIQDYHPLDARYQLSPATATHALEAGPADNPLSVTTAESVWDGPRARLRWAIWDKKRLAGIVGDFEMWNRKITQLLELNLLGRQMQMARLQQPLSAELRLQPTVAEALGISDALAAQAKAVQTLPADNGGDDAAPAHDVASSAAAGVVVDYYKRPWTDLRSARRPAPESKFEIGRFGDGIVLVDSKQYQGSAQGYAQRQSCGARLNQLVSILQNLHRLERAIPHCLCWMERVDKGAHSLLFGIPPHLEPRPVSLFDALPGTSVSAGPGLEERYAMAYELASVVDRLHSVSWVHKNLRSDNIVFYHAKEALRLRASSSSSSAADQVLDKVLPPDWFLYGFEYARPVDSATSLKSDSNFERNVYRHPHRWGVPTDAFAPVHDLYALGVVLLELGMWRRATTLVPHDASRIADPFNIRNSLVARARKHLGFSASSRYRDVVLRCLEGRFEPDHDVHNEAAVTASDSDTLLASRFRSSVVDELRLLAYPDRASSQRIRQGVWQGESIDVV</sequence>
<protein>
    <recommendedName>
        <fullName evidence="1">Protein kinase domain-containing protein</fullName>
    </recommendedName>
</protein>
<dbReference type="AlphaFoldDB" id="A0AAD4HXA0"/>
<reference evidence="2" key="1">
    <citation type="submission" date="2023-02" db="EMBL/GenBank/DDBJ databases">
        <authorList>
            <person name="Palmer J.M."/>
        </authorList>
    </citation>
    <scope>NUCLEOTIDE SEQUENCE</scope>
    <source>
        <strain evidence="2">FW57</strain>
    </source>
</reference>
<organism evidence="2 3">
    <name type="scientific">Staphylotrichum longicolle</name>
    <dbReference type="NCBI Taxonomy" id="669026"/>
    <lineage>
        <taxon>Eukaryota</taxon>
        <taxon>Fungi</taxon>
        <taxon>Dikarya</taxon>
        <taxon>Ascomycota</taxon>
        <taxon>Pezizomycotina</taxon>
        <taxon>Sordariomycetes</taxon>
        <taxon>Sordariomycetidae</taxon>
        <taxon>Sordariales</taxon>
        <taxon>Chaetomiaceae</taxon>
        <taxon>Staphylotrichum</taxon>
    </lineage>
</organism>
<dbReference type="GO" id="GO:0004672">
    <property type="term" value="F:protein kinase activity"/>
    <property type="evidence" value="ECO:0007669"/>
    <property type="project" value="InterPro"/>
</dbReference>
<dbReference type="PANTHER" id="PTHR37542:SF3">
    <property type="entry name" value="PRION-INHIBITION AND PROPAGATION HELO DOMAIN-CONTAINING PROTEIN"/>
    <property type="match status" value="1"/>
</dbReference>
<dbReference type="Proteomes" id="UP001197093">
    <property type="component" value="Unassembled WGS sequence"/>
</dbReference>
<keyword evidence="3" id="KW-1185">Reference proteome</keyword>